<reference evidence="8" key="1">
    <citation type="journal article" date="2020" name="Plant J.">
        <title>Transposons played a major role in the diversification between the closely related almond and peach genomes: results from the almond genome sequence.</title>
        <authorList>
            <person name="Alioto T."/>
            <person name="Alexiou K.G."/>
            <person name="Bardil A."/>
            <person name="Barteri F."/>
            <person name="Castanera R."/>
            <person name="Cruz F."/>
            <person name="Dhingra A."/>
            <person name="Duval H."/>
            <person name="Fernandez I Marti A."/>
            <person name="Frias L."/>
            <person name="Galan B."/>
            <person name="Garcia J.L."/>
            <person name="Howad W."/>
            <person name="Gomez-Garrido J."/>
            <person name="Gut M."/>
            <person name="Julca I."/>
            <person name="Morata J."/>
            <person name="Puigdomenech P."/>
            <person name="Ribeca P."/>
            <person name="Rubio Cabetas M.J."/>
            <person name="Vlasova A."/>
            <person name="Wirthensohn M."/>
            <person name="Garcia-Mas J."/>
            <person name="Gabaldon T."/>
            <person name="Casacuberta J.M."/>
            <person name="Arus P."/>
        </authorList>
    </citation>
    <scope>NUCLEOTIDE SEQUENCE [LARGE SCALE GENOMIC DNA]</scope>
    <source>
        <strain evidence="8">cv. Texas</strain>
    </source>
</reference>
<evidence type="ECO:0000256" key="2">
    <source>
        <dbReference type="ARBA" id="ARBA00004555"/>
    </source>
</evidence>
<dbReference type="GO" id="GO:0006897">
    <property type="term" value="P:endocytosis"/>
    <property type="evidence" value="ECO:0007669"/>
    <property type="project" value="TreeGrafter"/>
</dbReference>
<comment type="subcellular location">
    <subcellularLocation>
        <location evidence="1">Cytoplasmic vesicle</location>
        <location evidence="1">Clathrin-coated vesicle</location>
    </subcellularLocation>
    <subcellularLocation>
        <location evidence="2">Golgi apparatus</location>
    </subcellularLocation>
</comment>
<feature type="region of interest" description="Disordered" evidence="5">
    <location>
        <begin position="171"/>
        <end position="191"/>
    </location>
</feature>
<feature type="compositionally biased region" description="Low complexity" evidence="5">
    <location>
        <begin position="174"/>
        <end position="191"/>
    </location>
</feature>
<dbReference type="PANTHER" id="PTHR12276">
    <property type="entry name" value="EPSIN/ENT-RELATED"/>
    <property type="match status" value="1"/>
</dbReference>
<dbReference type="Gramene" id="VVA16108">
    <property type="protein sequence ID" value="VVA16108"/>
    <property type="gene ID" value="Prudul26B010489"/>
</dbReference>
<gene>
    <name evidence="7" type="ORF">ALMOND_2B010489</name>
</gene>
<dbReference type="PANTHER" id="PTHR12276:SF95">
    <property type="entry name" value="ENTH_VHS FAMILY PROTEIN"/>
    <property type="match status" value="1"/>
</dbReference>
<dbReference type="EMBL" id="CABIKO010000017">
    <property type="protein sequence ID" value="VVA16108.1"/>
    <property type="molecule type" value="Genomic_DNA"/>
</dbReference>
<dbReference type="Gene3D" id="1.25.40.90">
    <property type="match status" value="1"/>
</dbReference>
<protein>
    <submittedName>
        <fullName evidence="7">PREDICTED: epsin-3</fullName>
    </submittedName>
</protein>
<evidence type="ECO:0000256" key="1">
    <source>
        <dbReference type="ARBA" id="ARBA00004132"/>
    </source>
</evidence>
<keyword evidence="3" id="KW-0333">Golgi apparatus</keyword>
<feature type="domain" description="ENTH" evidence="6">
    <location>
        <begin position="26"/>
        <end position="159"/>
    </location>
</feature>
<dbReference type="InterPro" id="IPR013809">
    <property type="entry name" value="ENTH"/>
</dbReference>
<dbReference type="CDD" id="cd03571">
    <property type="entry name" value="ENTH"/>
    <property type="match status" value="1"/>
</dbReference>
<evidence type="ECO:0000256" key="3">
    <source>
        <dbReference type="ARBA" id="ARBA00023034"/>
    </source>
</evidence>
<dbReference type="AlphaFoldDB" id="A0A5E4EQI0"/>
<evidence type="ECO:0000256" key="5">
    <source>
        <dbReference type="SAM" id="MobiDB-lite"/>
    </source>
</evidence>
<keyword evidence="4" id="KW-0968">Cytoplasmic vesicle</keyword>
<accession>A0A5E4EQI0</accession>
<dbReference type="Pfam" id="PF01417">
    <property type="entry name" value="ENTH"/>
    <property type="match status" value="1"/>
</dbReference>
<dbReference type="InParanoid" id="A0A5E4EQI0"/>
<evidence type="ECO:0000313" key="7">
    <source>
        <dbReference type="EMBL" id="VVA16108.1"/>
    </source>
</evidence>
<name>A0A5E4EQI0_PRUDU</name>
<dbReference type="OMA" id="NWGANMQ"/>
<dbReference type="SMART" id="SM00273">
    <property type="entry name" value="ENTH"/>
    <property type="match status" value="1"/>
</dbReference>
<dbReference type="GO" id="GO:0005768">
    <property type="term" value="C:endosome"/>
    <property type="evidence" value="ECO:0007669"/>
    <property type="project" value="TreeGrafter"/>
</dbReference>
<evidence type="ECO:0000256" key="4">
    <source>
        <dbReference type="ARBA" id="ARBA00023329"/>
    </source>
</evidence>
<dbReference type="GO" id="GO:0030276">
    <property type="term" value="F:clathrin binding"/>
    <property type="evidence" value="ECO:0007669"/>
    <property type="project" value="TreeGrafter"/>
</dbReference>
<dbReference type="Proteomes" id="UP000327085">
    <property type="component" value="Chromosome 1"/>
</dbReference>
<organism evidence="7 8">
    <name type="scientific">Prunus dulcis</name>
    <name type="common">Almond</name>
    <name type="synonym">Amygdalus dulcis</name>
    <dbReference type="NCBI Taxonomy" id="3755"/>
    <lineage>
        <taxon>Eukaryota</taxon>
        <taxon>Viridiplantae</taxon>
        <taxon>Streptophyta</taxon>
        <taxon>Embryophyta</taxon>
        <taxon>Tracheophyta</taxon>
        <taxon>Spermatophyta</taxon>
        <taxon>Magnoliopsida</taxon>
        <taxon>eudicotyledons</taxon>
        <taxon>Gunneridae</taxon>
        <taxon>Pentapetalae</taxon>
        <taxon>rosids</taxon>
        <taxon>fabids</taxon>
        <taxon>Rosales</taxon>
        <taxon>Rosaceae</taxon>
        <taxon>Amygdaloideae</taxon>
        <taxon>Amygdaleae</taxon>
        <taxon>Prunus</taxon>
    </lineage>
</organism>
<dbReference type="InterPro" id="IPR008942">
    <property type="entry name" value="ENTH_VHS"/>
</dbReference>
<evidence type="ECO:0000313" key="8">
    <source>
        <dbReference type="Proteomes" id="UP000327085"/>
    </source>
</evidence>
<dbReference type="GO" id="GO:0005794">
    <property type="term" value="C:Golgi apparatus"/>
    <property type="evidence" value="ECO:0007669"/>
    <property type="project" value="UniProtKB-SubCell"/>
</dbReference>
<dbReference type="GO" id="GO:0005543">
    <property type="term" value="F:phospholipid binding"/>
    <property type="evidence" value="ECO:0007669"/>
    <property type="project" value="TreeGrafter"/>
</dbReference>
<dbReference type="PROSITE" id="PS50942">
    <property type="entry name" value="ENTH"/>
    <property type="match status" value="1"/>
</dbReference>
<feature type="region of interest" description="Disordered" evidence="5">
    <location>
        <begin position="213"/>
        <end position="236"/>
    </location>
</feature>
<dbReference type="SUPFAM" id="SSF48464">
    <property type="entry name" value="ENTH/VHS domain"/>
    <property type="match status" value="1"/>
</dbReference>
<evidence type="ECO:0000259" key="6">
    <source>
        <dbReference type="PROSITE" id="PS50942"/>
    </source>
</evidence>
<dbReference type="GO" id="GO:0005886">
    <property type="term" value="C:plasma membrane"/>
    <property type="evidence" value="ECO:0007669"/>
    <property type="project" value="TreeGrafter"/>
</dbReference>
<sequence>MGTLFLDHIKNKASNFLLEKYKTARLTFTDVTQVELLAEEATNGDPCSPDAKTMTQIAAASFEMDDYWRVVDILHRRLYNIDWKEWRQSYKALVLLEFLLTHGPEEFADEFQCDIDVVQELGTFKYIDKTGFNWGVCMQKKSDQIQNLLGGGQPLREARLKALRITNEIQGFGSATPSPSSLTPSSSSSSEASKASFASFSTTSSVWNDMNELSKGYQEPSPTKLEAMESHSPGGIRNDYDNKTCNFLASTSENIEGQLWGCPPIQEKGSLLESEDQEDADADDYDDLEYFEKAPDGNFISGIFSKLVNISPPRAHGKKVGFRSVSDVGREGKKRFDRQYSLWY</sequence>
<dbReference type="GO" id="GO:0030125">
    <property type="term" value="C:clathrin vesicle coat"/>
    <property type="evidence" value="ECO:0007669"/>
    <property type="project" value="TreeGrafter"/>
</dbReference>
<proteinExistence type="predicted"/>